<reference evidence="9 10" key="1">
    <citation type="submission" date="2013-11" db="EMBL/GenBank/DDBJ databases">
        <title>Opisthorchis viverrini - life in the bile duct.</title>
        <authorList>
            <person name="Young N.D."/>
            <person name="Nagarajan N."/>
            <person name="Lin S.J."/>
            <person name="Korhonen P.K."/>
            <person name="Jex A.R."/>
            <person name="Hall R.S."/>
            <person name="Safavi-Hemami H."/>
            <person name="Kaewkong W."/>
            <person name="Bertrand D."/>
            <person name="Gao S."/>
            <person name="Seet Q."/>
            <person name="Wongkham S."/>
            <person name="Teh B.T."/>
            <person name="Wongkham C."/>
            <person name="Intapan P.M."/>
            <person name="Maleewong W."/>
            <person name="Yang X."/>
            <person name="Hu M."/>
            <person name="Wang Z."/>
            <person name="Hofmann A."/>
            <person name="Sternberg P.W."/>
            <person name="Tan P."/>
            <person name="Wang J."/>
            <person name="Gasser R.B."/>
        </authorList>
    </citation>
    <scope>NUCLEOTIDE SEQUENCE [LARGE SCALE GENOMIC DNA]</scope>
</reference>
<accession>A0A074Z3A1</accession>
<feature type="domain" description="SH2" evidence="7">
    <location>
        <begin position="991"/>
        <end position="1099"/>
    </location>
</feature>
<dbReference type="EMBL" id="KL596963">
    <property type="protein sequence ID" value="KER21488.1"/>
    <property type="molecule type" value="Genomic_DNA"/>
</dbReference>
<dbReference type="InterPro" id="IPR001496">
    <property type="entry name" value="SOCS_box"/>
</dbReference>
<dbReference type="Gene3D" id="3.30.505.10">
    <property type="entry name" value="SH2 domain"/>
    <property type="match status" value="1"/>
</dbReference>
<feature type="compositionally biased region" description="Basic residues" evidence="6">
    <location>
        <begin position="650"/>
        <end position="672"/>
    </location>
</feature>
<dbReference type="PANTHER" id="PTHR10155">
    <property type="entry name" value="PHOSPHATIDYLINOSITOL 3-KINASE REGULATORY SUBUNIT"/>
    <property type="match status" value="1"/>
</dbReference>
<feature type="region of interest" description="Disordered" evidence="6">
    <location>
        <begin position="1165"/>
        <end position="1204"/>
    </location>
</feature>
<feature type="domain" description="SOCS box" evidence="8">
    <location>
        <begin position="1095"/>
        <end position="1144"/>
    </location>
</feature>
<dbReference type="InterPro" id="IPR036860">
    <property type="entry name" value="SH2_dom_sf"/>
</dbReference>
<keyword evidence="1" id="KW-0341">Growth regulation</keyword>
<feature type="compositionally biased region" description="Polar residues" evidence="6">
    <location>
        <begin position="397"/>
        <end position="412"/>
    </location>
</feature>
<evidence type="ECO:0000256" key="4">
    <source>
        <dbReference type="ARBA" id="ARBA00022999"/>
    </source>
</evidence>
<feature type="compositionally biased region" description="Low complexity" evidence="6">
    <location>
        <begin position="693"/>
        <end position="702"/>
    </location>
</feature>
<evidence type="ECO:0000256" key="2">
    <source>
        <dbReference type="ARBA" id="ARBA00022700"/>
    </source>
</evidence>
<feature type="region of interest" description="Disordered" evidence="6">
    <location>
        <begin position="806"/>
        <end position="829"/>
    </location>
</feature>
<dbReference type="OrthoDB" id="5979828at2759"/>
<dbReference type="GO" id="GO:0005942">
    <property type="term" value="C:phosphatidylinositol 3-kinase complex"/>
    <property type="evidence" value="ECO:0007669"/>
    <property type="project" value="TreeGrafter"/>
</dbReference>
<dbReference type="SUPFAM" id="SSF158235">
    <property type="entry name" value="SOCS box-like"/>
    <property type="match status" value="1"/>
</dbReference>
<dbReference type="SUPFAM" id="SSF55550">
    <property type="entry name" value="SH2 domain"/>
    <property type="match status" value="1"/>
</dbReference>
<feature type="compositionally biased region" description="Low complexity" evidence="6">
    <location>
        <begin position="675"/>
        <end position="684"/>
    </location>
</feature>
<dbReference type="AlphaFoldDB" id="A0A074Z3A1"/>
<dbReference type="SMART" id="SM00253">
    <property type="entry name" value="SOCS"/>
    <property type="match status" value="1"/>
</dbReference>
<feature type="compositionally biased region" description="Polar residues" evidence="6">
    <location>
        <begin position="546"/>
        <end position="555"/>
    </location>
</feature>
<evidence type="ECO:0000313" key="9">
    <source>
        <dbReference type="EMBL" id="KER21488.1"/>
    </source>
</evidence>
<dbReference type="GO" id="GO:0009968">
    <property type="term" value="P:negative regulation of signal transduction"/>
    <property type="evidence" value="ECO:0007669"/>
    <property type="project" value="UniProtKB-KW"/>
</dbReference>
<keyword evidence="10" id="KW-1185">Reference proteome</keyword>
<dbReference type="GO" id="GO:0046935">
    <property type="term" value="F:1-phosphatidylinositol-3-kinase regulator activity"/>
    <property type="evidence" value="ECO:0007669"/>
    <property type="project" value="TreeGrafter"/>
</dbReference>
<feature type="compositionally biased region" description="Polar residues" evidence="6">
    <location>
        <begin position="530"/>
        <end position="539"/>
    </location>
</feature>
<feature type="region of interest" description="Disordered" evidence="6">
    <location>
        <begin position="397"/>
        <end position="417"/>
    </location>
</feature>
<evidence type="ECO:0000259" key="8">
    <source>
        <dbReference type="PROSITE" id="PS50225"/>
    </source>
</evidence>
<evidence type="ECO:0000256" key="5">
    <source>
        <dbReference type="PROSITE-ProRule" id="PRU00191"/>
    </source>
</evidence>
<dbReference type="SMART" id="SM00252">
    <property type="entry name" value="SH2"/>
    <property type="match status" value="1"/>
</dbReference>
<dbReference type="InterPro" id="IPR036036">
    <property type="entry name" value="SOCS_box-like_dom_sf"/>
</dbReference>
<keyword evidence="4 5" id="KW-0727">SH2 domain</keyword>
<evidence type="ECO:0000256" key="6">
    <source>
        <dbReference type="SAM" id="MobiDB-lite"/>
    </source>
</evidence>
<dbReference type="SMART" id="SM00969">
    <property type="entry name" value="SOCS_box"/>
    <property type="match status" value="1"/>
</dbReference>
<evidence type="ECO:0008006" key="11">
    <source>
        <dbReference type="Google" id="ProtNLM"/>
    </source>
</evidence>
<dbReference type="PANTHER" id="PTHR10155:SF5">
    <property type="entry name" value="SUPPRESSOR OF CYTOKINE SIGNALING 7"/>
    <property type="match status" value="1"/>
</dbReference>
<name>A0A074Z3A1_OPIVI</name>
<dbReference type="Pfam" id="PF07525">
    <property type="entry name" value="SOCS_box"/>
    <property type="match status" value="1"/>
</dbReference>
<feature type="region of interest" description="Disordered" evidence="6">
    <location>
        <begin position="160"/>
        <end position="185"/>
    </location>
</feature>
<evidence type="ECO:0000256" key="3">
    <source>
        <dbReference type="ARBA" id="ARBA00022786"/>
    </source>
</evidence>
<dbReference type="GeneID" id="20329247"/>
<dbReference type="Pfam" id="PF00017">
    <property type="entry name" value="SH2"/>
    <property type="match status" value="1"/>
</dbReference>
<sequence length="1204" mass="132189">LRCWFRCLLTVVFSAPFRHRPGIFTGGAKFSFTLEHAMLRENPACKCNRPHKLTHLLAEASPTEISVFCTTTATASVTSGTTTDDTGIESAASLGASPTLPCSSKLIQHADIKRPPWNSEQPPPIPPKANRRVLNRRISPDRSSICSRFCEGPRFLSSPRQFSPTAAATNSPPATQLHPNRRDDCPTIVNVQPKSVSAQNYSVPPNTASRSLRLNRRCLHSTSEGSQPSGIAPFRSSDECVHNTNHPNSRRVDSSGYSVAVGDLRHFTPSSHPTSYAHLPVTDGLAESGTMRPPCVCQLNRHVHTKALPPIPTHDRHRTIRSLTTSSSDPRRDQWVDPCSGYGPTTNRYGDGTQNLASKLGCGGLLWISSSFVRLFRYSTSRGKLLEIKRKRLFSRSSAQRNTTTEATTSSPGDRWQSVPLAREGEREVVSANTLSEHLNKLISTNTVACGAAIWDRQSRTPCPIELLDNVNTSSHSSPISTNATAVHSPPSNKHLLPSPTPISIDPDIFSALAQCPCCSSKYDQSKLTSVHSVSQSGRTHPLPPSRTTDTPSRHSLSLIRPHCCACPSDPPKPCSCVQSLQFIPNNASQVSLKYEIPHWEHNHVSSISQAHPSDSHPTSASQFHSRRCVTPSNQRLSGIDPSLSDRPHRKENRLRRPLTDHRHSKTTHRRTSERLSSSSLTSSDADQPDELPGVGVPSSSSKVPATSDHLHCIGSSLPTGLANSELTSGTETVQPCPSCIFADPSLPRRSPGRSSLRTSGPVDGTVMIPTAFDFEPSQQQKTVCFVDPQHQVHHHVHHIHHVHHVHHHHHHLQQQQLDRPSESATLQHAGSPQTQYCDRCILDGTPVSCCSLEAGVWRTSTASSCLTTRLTTTAWLAPTRKLQSLAFIYSDYYVSTFADVAASTAGSTRSRSTPSTIRTNGTCATQAYPPVSHSTAASALPSPTSSVRRSPRTASSPPSTPVTASSAAVDVQAGRLSFQRSMLELRKVGWYWGPLSFREAQVLLAKRPDGTFLVRDSGHDTYILSLSFRVRGETYHTRIGHNQGRFSFWSQPQSHSASTMVEFIEKAVDHSISGQFHYFLQNIAQGQPPVEVPLLYPLSRFQVVPSLRHLARFTILSFVRRDHIDKLPLPSRVLTYLKEKQYYVESLEAFEEAIRDRSPLEFRPRSADVAPNVDRSNSDRLANNVSETAMADGGGPRPPPNTS</sequence>
<gene>
    <name evidence="9" type="ORF">T265_15081</name>
</gene>
<keyword evidence="2" id="KW-0734">Signal transduction inhibitor</keyword>
<dbReference type="STRING" id="6198.A0A074Z3A1"/>
<feature type="region of interest" description="Disordered" evidence="6">
    <location>
        <begin position="743"/>
        <end position="763"/>
    </location>
</feature>
<dbReference type="CTD" id="20329247"/>
<feature type="compositionally biased region" description="Low complexity" evidence="6">
    <location>
        <begin position="163"/>
        <end position="175"/>
    </location>
</feature>
<dbReference type="Proteomes" id="UP000054324">
    <property type="component" value="Unassembled WGS sequence"/>
</dbReference>
<dbReference type="GO" id="GO:0035556">
    <property type="term" value="P:intracellular signal transduction"/>
    <property type="evidence" value="ECO:0007669"/>
    <property type="project" value="InterPro"/>
</dbReference>
<evidence type="ECO:0000313" key="10">
    <source>
        <dbReference type="Proteomes" id="UP000054324"/>
    </source>
</evidence>
<feature type="non-terminal residue" evidence="9">
    <location>
        <position position="1"/>
    </location>
</feature>
<dbReference type="InterPro" id="IPR000980">
    <property type="entry name" value="SH2"/>
</dbReference>
<dbReference type="GO" id="GO:0046854">
    <property type="term" value="P:phosphatidylinositol phosphate biosynthetic process"/>
    <property type="evidence" value="ECO:0007669"/>
    <property type="project" value="TreeGrafter"/>
</dbReference>
<feature type="compositionally biased region" description="Polar residues" evidence="6">
    <location>
        <begin position="607"/>
        <end position="624"/>
    </location>
</feature>
<feature type="region of interest" description="Disordered" evidence="6">
    <location>
        <begin position="474"/>
        <end position="500"/>
    </location>
</feature>
<feature type="region of interest" description="Disordered" evidence="6">
    <location>
        <begin position="934"/>
        <end position="967"/>
    </location>
</feature>
<feature type="region of interest" description="Disordered" evidence="6">
    <location>
        <begin position="607"/>
        <end position="708"/>
    </location>
</feature>
<proteinExistence type="predicted"/>
<dbReference type="RefSeq" id="XP_009174767.1">
    <property type="nucleotide sequence ID" value="XM_009176503.1"/>
</dbReference>
<feature type="region of interest" description="Disordered" evidence="6">
    <location>
        <begin position="220"/>
        <end position="255"/>
    </location>
</feature>
<feature type="region of interest" description="Disordered" evidence="6">
    <location>
        <begin position="530"/>
        <end position="555"/>
    </location>
</feature>
<feature type="compositionally biased region" description="Polar residues" evidence="6">
    <location>
        <begin position="220"/>
        <end position="229"/>
    </location>
</feature>
<keyword evidence="3" id="KW-0833">Ubl conjugation pathway</keyword>
<dbReference type="PROSITE" id="PS50225">
    <property type="entry name" value="SOCS"/>
    <property type="match status" value="1"/>
</dbReference>
<evidence type="ECO:0000259" key="7">
    <source>
        <dbReference type="PROSITE" id="PS50001"/>
    </source>
</evidence>
<evidence type="ECO:0000256" key="1">
    <source>
        <dbReference type="ARBA" id="ARBA00022604"/>
    </source>
</evidence>
<organism evidence="9 10">
    <name type="scientific">Opisthorchis viverrini</name>
    <name type="common">Southeast Asian liver fluke</name>
    <dbReference type="NCBI Taxonomy" id="6198"/>
    <lineage>
        <taxon>Eukaryota</taxon>
        <taxon>Metazoa</taxon>
        <taxon>Spiralia</taxon>
        <taxon>Lophotrochozoa</taxon>
        <taxon>Platyhelminthes</taxon>
        <taxon>Trematoda</taxon>
        <taxon>Digenea</taxon>
        <taxon>Opisthorchiida</taxon>
        <taxon>Opisthorchiata</taxon>
        <taxon>Opisthorchiidae</taxon>
        <taxon>Opisthorchis</taxon>
    </lineage>
</organism>
<protein>
    <recommendedName>
        <fullName evidence="11">Suppressor of cytokine signaling 7</fullName>
    </recommendedName>
</protein>
<dbReference type="KEGG" id="ovi:T265_15081"/>
<feature type="compositionally biased region" description="Low complexity" evidence="6">
    <location>
        <begin position="745"/>
        <end position="762"/>
    </location>
</feature>
<dbReference type="PROSITE" id="PS50001">
    <property type="entry name" value="SH2"/>
    <property type="match status" value="1"/>
</dbReference>
<feature type="compositionally biased region" description="Polar residues" evidence="6">
    <location>
        <begin position="474"/>
        <end position="492"/>
    </location>
</feature>